<dbReference type="AlphaFoldDB" id="A0A1I1B2Q8"/>
<dbReference type="EMBL" id="FOKG01000011">
    <property type="protein sequence ID" value="SFB42813.1"/>
    <property type="molecule type" value="Genomic_DNA"/>
</dbReference>
<dbReference type="Proteomes" id="UP000243799">
    <property type="component" value="Unassembled WGS sequence"/>
</dbReference>
<feature type="chain" id="PRO_5039185585" description="Serine/threonine protein kinase" evidence="2">
    <location>
        <begin position="23"/>
        <end position="185"/>
    </location>
</feature>
<evidence type="ECO:0008006" key="5">
    <source>
        <dbReference type="Google" id="ProtNLM"/>
    </source>
</evidence>
<organism evidence="3 4">
    <name type="scientific">Amycolatopsis marina</name>
    <dbReference type="NCBI Taxonomy" id="490629"/>
    <lineage>
        <taxon>Bacteria</taxon>
        <taxon>Bacillati</taxon>
        <taxon>Actinomycetota</taxon>
        <taxon>Actinomycetes</taxon>
        <taxon>Pseudonocardiales</taxon>
        <taxon>Pseudonocardiaceae</taxon>
        <taxon>Amycolatopsis</taxon>
    </lineage>
</organism>
<evidence type="ECO:0000256" key="1">
    <source>
        <dbReference type="SAM" id="MobiDB-lite"/>
    </source>
</evidence>
<keyword evidence="4" id="KW-1185">Reference proteome</keyword>
<reference evidence="4" key="1">
    <citation type="submission" date="2016-10" db="EMBL/GenBank/DDBJ databases">
        <authorList>
            <person name="Varghese N."/>
            <person name="Submissions S."/>
        </authorList>
    </citation>
    <scope>NUCLEOTIDE SEQUENCE [LARGE SCALE GENOMIC DNA]</scope>
    <source>
        <strain evidence="4">CGMCC 4.3568</strain>
    </source>
</reference>
<sequence length="185" mass="19009">MWIAAGATVVAALITATATLLASSGTKDTPAAVAPTEEDRPTGVPRHVPTSTGSTGETRPAAPTVRWQGVVVFDGSGKDFDAEQPSDVVGGNDFVTNGVAGSVQIGTLPGTTVSTWKAGELPIHRDCADTVEAAGTTSEQLELGTVLCAKTDEGRIARLVVREIPEDELAPVVRFDAVIWSLAGS</sequence>
<evidence type="ECO:0000256" key="2">
    <source>
        <dbReference type="SAM" id="SignalP"/>
    </source>
</evidence>
<evidence type="ECO:0000313" key="3">
    <source>
        <dbReference type="EMBL" id="SFB42813.1"/>
    </source>
</evidence>
<gene>
    <name evidence="3" type="ORF">SAMN05216266_11124</name>
</gene>
<feature type="region of interest" description="Disordered" evidence="1">
    <location>
        <begin position="24"/>
        <end position="61"/>
    </location>
</feature>
<accession>A0A1I1B2Q8</accession>
<keyword evidence="2" id="KW-0732">Signal</keyword>
<name>A0A1I1B2Q8_9PSEU</name>
<protein>
    <recommendedName>
        <fullName evidence="5">Serine/threonine protein kinase</fullName>
    </recommendedName>
</protein>
<feature type="signal peptide" evidence="2">
    <location>
        <begin position="1"/>
        <end position="22"/>
    </location>
</feature>
<evidence type="ECO:0000313" key="4">
    <source>
        <dbReference type="Proteomes" id="UP000243799"/>
    </source>
</evidence>
<proteinExistence type="predicted"/>